<evidence type="ECO:0000256" key="4">
    <source>
        <dbReference type="SAM" id="MobiDB-lite"/>
    </source>
</evidence>
<sequence>MFYSEAILSKKGPLAKVWLAAHWERKLSKTQFLQTNIQSSVGAILGGDQPPMALRLSGQLLLGVVRIYSRKARYLLEDCNEALVKIKLAFRPGIVDMPEEQISASYNAITLPDIITELDILLPDPVFNLKVWEDQHQISANLLNNNIDNNINDINNNNINNNTNGINNNNTSRPQDITIRDAVDISLDIGAGADLLGDAFDIEDGGEEASIEIEKARDAQIEHSITMEDLGGPIGMDIDDKDPLQSEGAPLVPEKEPNAVDPDNVIEKPVAEVESEMMNLNLNGANIANSSIENPIDADNSNNIDNSENNIDNNNNNIDNPTLGDISFGDESANAIFGLESPQNNVNEDFQFQTLEHEAQPSQHRRKRKLNIDKVTELQSIHIANQIKDTSDIILEPSFLPASRKLIRLAEIRQIGPKYYLDLTAPHNESPINDNSIGDEQEPQITENNAGDEQELLKNDNHTETGEDFVSSLPSPVNTEVKSPTGENSSSSSTIQLLQREFEKLEKDGEPNAQKSTNFISYQKVAGKAKRQEAVKLFFELLVLKTKDVIDIKQKKPFGDIEIRPKDKQMLDKYLTSEN</sequence>
<feature type="compositionally biased region" description="Polar residues" evidence="4">
    <location>
        <begin position="472"/>
        <end position="488"/>
    </location>
</feature>
<accession>A0A9N8VKI5</accession>
<dbReference type="InterPro" id="IPR039781">
    <property type="entry name" value="Rad21/Rec8-like"/>
</dbReference>
<dbReference type="InterPro" id="IPR006909">
    <property type="entry name" value="Rad21/Rec8_C_eu"/>
</dbReference>
<dbReference type="InterPro" id="IPR023093">
    <property type="entry name" value="ScpA-like_C"/>
</dbReference>
<dbReference type="InterPro" id="IPR036390">
    <property type="entry name" value="WH_DNA-bd_sf"/>
</dbReference>
<evidence type="ECO:0000313" key="8">
    <source>
        <dbReference type="Proteomes" id="UP000789831"/>
    </source>
</evidence>
<dbReference type="SUPFAM" id="SSF46785">
    <property type="entry name" value="Winged helix' DNA-binding domain"/>
    <property type="match status" value="1"/>
</dbReference>
<dbReference type="Pfam" id="PF04825">
    <property type="entry name" value="Rad21_Rec8_N"/>
    <property type="match status" value="1"/>
</dbReference>
<dbReference type="CDD" id="cd21788">
    <property type="entry name" value="Rad21_Rec8_M_SpRad21p-like"/>
    <property type="match status" value="1"/>
</dbReference>
<comment type="similarity">
    <text evidence="2">Belongs to the rad21 family.</text>
</comment>
<reference evidence="7" key="1">
    <citation type="submission" date="2021-06" db="EMBL/GenBank/DDBJ databases">
        <authorList>
            <person name="Kallberg Y."/>
            <person name="Tangrot J."/>
            <person name="Rosling A."/>
        </authorList>
    </citation>
    <scope>NUCLEOTIDE SEQUENCE</scope>
    <source>
        <strain evidence="7">MT106</strain>
    </source>
</reference>
<dbReference type="GO" id="GO:0003682">
    <property type="term" value="F:chromatin binding"/>
    <property type="evidence" value="ECO:0007669"/>
    <property type="project" value="TreeGrafter"/>
</dbReference>
<evidence type="ECO:0000256" key="2">
    <source>
        <dbReference type="ARBA" id="ARBA00009870"/>
    </source>
</evidence>
<feature type="domain" description="Rad21/Rec8-like protein C-terminal eukaryotic" evidence="5">
    <location>
        <begin position="521"/>
        <end position="567"/>
    </location>
</feature>
<dbReference type="OrthoDB" id="10071381at2759"/>
<dbReference type="GO" id="GO:0005634">
    <property type="term" value="C:nucleus"/>
    <property type="evidence" value="ECO:0007669"/>
    <property type="project" value="UniProtKB-SubCell"/>
</dbReference>
<dbReference type="PANTHER" id="PTHR12585:SF69">
    <property type="entry name" value="FI11703P"/>
    <property type="match status" value="1"/>
</dbReference>
<feature type="region of interest" description="Disordered" evidence="4">
    <location>
        <begin position="464"/>
        <end position="495"/>
    </location>
</feature>
<name>A0A9N8VKI5_9GLOM</name>
<dbReference type="InterPro" id="IPR006910">
    <property type="entry name" value="Rad21_Rec8_N"/>
</dbReference>
<dbReference type="EMBL" id="CAJVPL010000140">
    <property type="protein sequence ID" value="CAG8453620.1"/>
    <property type="molecule type" value="Genomic_DNA"/>
</dbReference>
<comment type="caution">
    <text evidence="7">The sequence shown here is derived from an EMBL/GenBank/DDBJ whole genome shotgun (WGS) entry which is preliminary data.</text>
</comment>
<evidence type="ECO:0000259" key="5">
    <source>
        <dbReference type="Pfam" id="PF04824"/>
    </source>
</evidence>
<organism evidence="7 8">
    <name type="scientific">Ambispora gerdemannii</name>
    <dbReference type="NCBI Taxonomy" id="144530"/>
    <lineage>
        <taxon>Eukaryota</taxon>
        <taxon>Fungi</taxon>
        <taxon>Fungi incertae sedis</taxon>
        <taxon>Mucoromycota</taxon>
        <taxon>Glomeromycotina</taxon>
        <taxon>Glomeromycetes</taxon>
        <taxon>Archaeosporales</taxon>
        <taxon>Ambisporaceae</taxon>
        <taxon>Ambispora</taxon>
    </lineage>
</organism>
<dbReference type="AlphaFoldDB" id="A0A9N8VKI5"/>
<dbReference type="GO" id="GO:0007064">
    <property type="term" value="P:mitotic sister chromatid cohesion"/>
    <property type="evidence" value="ECO:0007669"/>
    <property type="project" value="TreeGrafter"/>
</dbReference>
<gene>
    <name evidence="7" type="ORF">AGERDE_LOCUS1873</name>
</gene>
<keyword evidence="8" id="KW-1185">Reference proteome</keyword>
<feature type="domain" description="Rad21/Rec8-like protein N-terminal" evidence="6">
    <location>
        <begin position="1"/>
        <end position="101"/>
    </location>
</feature>
<dbReference type="Pfam" id="PF04824">
    <property type="entry name" value="Rad21_Rec8"/>
    <property type="match status" value="1"/>
</dbReference>
<dbReference type="PANTHER" id="PTHR12585">
    <property type="entry name" value="SCC1 / RAD21 FAMILY MEMBER"/>
    <property type="match status" value="1"/>
</dbReference>
<keyword evidence="3" id="KW-0539">Nucleus</keyword>
<proteinExistence type="inferred from homology"/>
<dbReference type="Proteomes" id="UP000789831">
    <property type="component" value="Unassembled WGS sequence"/>
</dbReference>
<comment type="subcellular location">
    <subcellularLocation>
        <location evidence="1">Nucleus</location>
    </subcellularLocation>
</comment>
<evidence type="ECO:0000256" key="3">
    <source>
        <dbReference type="ARBA" id="ARBA00023242"/>
    </source>
</evidence>
<evidence type="ECO:0000259" key="6">
    <source>
        <dbReference type="Pfam" id="PF04825"/>
    </source>
</evidence>
<evidence type="ECO:0000313" key="7">
    <source>
        <dbReference type="EMBL" id="CAG8453620.1"/>
    </source>
</evidence>
<dbReference type="Gene3D" id="1.10.10.580">
    <property type="entry name" value="Structural maintenance of chromosome 1. Chain E"/>
    <property type="match status" value="1"/>
</dbReference>
<protein>
    <submittedName>
        <fullName evidence="7">11808_t:CDS:1</fullName>
    </submittedName>
</protein>
<dbReference type="GO" id="GO:1990414">
    <property type="term" value="P:replication-born double-strand break repair via sister chromatid exchange"/>
    <property type="evidence" value="ECO:0007669"/>
    <property type="project" value="TreeGrafter"/>
</dbReference>
<evidence type="ECO:0000256" key="1">
    <source>
        <dbReference type="ARBA" id="ARBA00004123"/>
    </source>
</evidence>
<dbReference type="GO" id="GO:0030892">
    <property type="term" value="C:mitotic cohesin complex"/>
    <property type="evidence" value="ECO:0007669"/>
    <property type="project" value="TreeGrafter"/>
</dbReference>